<dbReference type="Proteomes" id="UP000318704">
    <property type="component" value="Chromosome"/>
</dbReference>
<dbReference type="EMBL" id="CP037920">
    <property type="protein sequence ID" value="QDT95547.1"/>
    <property type="molecule type" value="Genomic_DNA"/>
</dbReference>
<reference evidence="1 2" key="1">
    <citation type="submission" date="2019-03" db="EMBL/GenBank/DDBJ databases">
        <title>Deep-cultivation of Planctomycetes and their phenomic and genomic characterization uncovers novel biology.</title>
        <authorList>
            <person name="Wiegand S."/>
            <person name="Jogler M."/>
            <person name="Boedeker C."/>
            <person name="Pinto D."/>
            <person name="Vollmers J."/>
            <person name="Rivas-Marin E."/>
            <person name="Kohn T."/>
            <person name="Peeters S.H."/>
            <person name="Heuer A."/>
            <person name="Rast P."/>
            <person name="Oberbeckmann S."/>
            <person name="Bunk B."/>
            <person name="Jeske O."/>
            <person name="Meyerdierks A."/>
            <person name="Storesund J.E."/>
            <person name="Kallscheuer N."/>
            <person name="Luecker S."/>
            <person name="Lage O.M."/>
            <person name="Pohl T."/>
            <person name="Merkel B.J."/>
            <person name="Hornburger P."/>
            <person name="Mueller R.-W."/>
            <person name="Bruemmer F."/>
            <person name="Labrenz M."/>
            <person name="Spormann A.M."/>
            <person name="Op den Camp H."/>
            <person name="Overmann J."/>
            <person name="Amann R."/>
            <person name="Jetten M.S.M."/>
            <person name="Mascher T."/>
            <person name="Medema M.H."/>
            <person name="Devos D.P."/>
            <person name="Kaster A.-K."/>
            <person name="Ovreas L."/>
            <person name="Rohde M."/>
            <person name="Galperin M.Y."/>
            <person name="Jogler C."/>
        </authorList>
    </citation>
    <scope>NUCLEOTIDE SEQUENCE [LARGE SCALE GENOMIC DNA]</scope>
    <source>
        <strain evidence="1 2">V144</strain>
    </source>
</reference>
<dbReference type="KEGG" id="gaw:V144x_09920"/>
<dbReference type="RefSeq" id="WP_144982173.1">
    <property type="nucleotide sequence ID" value="NZ_CP037920.1"/>
</dbReference>
<accession>A0A517VRC1</accession>
<protein>
    <submittedName>
        <fullName evidence="1">Uncharacterized protein</fullName>
    </submittedName>
</protein>
<dbReference type="AlphaFoldDB" id="A0A517VRC1"/>
<gene>
    <name evidence="1" type="ORF">V144x_09920</name>
</gene>
<sequence length="263" mass="27310">MAALTQDTTWIESRGEEADFPVAATTNIYQGSVVGLNASGYARPFVIGDKFAGITLEGRNNNSSVDGDLNVCCKRGKFYLEVALAGVALSDAVIEASVYAQDSGTLSLRSGFKVGKVVAYLRSGVALVLFETNPQFHVLSETVAFGDFTDVDASGYIDLSTPIPEGSVVLGWQADVKTGFTGNTTAVVQVGESGNVDRFSAKLDSSCVAADVVGSAPPSVAANQGYLAAAVTPRVTVTGGTDFTAISAGEMDIKIIYLPALRV</sequence>
<proteinExistence type="predicted"/>
<evidence type="ECO:0000313" key="2">
    <source>
        <dbReference type="Proteomes" id="UP000318704"/>
    </source>
</evidence>
<name>A0A517VRC1_9PLAN</name>
<evidence type="ECO:0000313" key="1">
    <source>
        <dbReference type="EMBL" id="QDT95547.1"/>
    </source>
</evidence>
<organism evidence="1 2">
    <name type="scientific">Gimesia aquarii</name>
    <dbReference type="NCBI Taxonomy" id="2527964"/>
    <lineage>
        <taxon>Bacteria</taxon>
        <taxon>Pseudomonadati</taxon>
        <taxon>Planctomycetota</taxon>
        <taxon>Planctomycetia</taxon>
        <taxon>Planctomycetales</taxon>
        <taxon>Planctomycetaceae</taxon>
        <taxon>Gimesia</taxon>
    </lineage>
</organism>